<keyword evidence="1 3" id="KW-0547">Nucleotide-binding</keyword>
<dbReference type="AlphaFoldDB" id="A0A3N0C3E0"/>
<dbReference type="GO" id="GO:0003677">
    <property type="term" value="F:DNA binding"/>
    <property type="evidence" value="ECO:0007669"/>
    <property type="project" value="InterPro"/>
</dbReference>
<keyword evidence="2 3" id="KW-0067">ATP-binding</keyword>
<comment type="caution">
    <text evidence="6">The sequence shown here is derived from an EMBL/GenBank/DDBJ whole genome shotgun (WGS) entry which is preliminary data.</text>
</comment>
<proteinExistence type="predicted"/>
<feature type="region of interest" description="Disordered" evidence="4">
    <location>
        <begin position="668"/>
        <end position="707"/>
    </location>
</feature>
<keyword evidence="7" id="KW-1185">Reference proteome</keyword>
<protein>
    <recommendedName>
        <fullName evidence="5">FtsK domain-containing protein</fullName>
    </recommendedName>
</protein>
<organism evidence="6 7">
    <name type="scientific">Arthrobacter oryzae</name>
    <dbReference type="NCBI Taxonomy" id="409290"/>
    <lineage>
        <taxon>Bacteria</taxon>
        <taxon>Bacillati</taxon>
        <taxon>Actinomycetota</taxon>
        <taxon>Actinomycetes</taxon>
        <taxon>Micrococcales</taxon>
        <taxon>Micrococcaceae</taxon>
        <taxon>Arthrobacter</taxon>
    </lineage>
</organism>
<dbReference type="PROSITE" id="PS50901">
    <property type="entry name" value="FTSK"/>
    <property type="match status" value="1"/>
</dbReference>
<feature type="compositionally biased region" description="Low complexity" evidence="4">
    <location>
        <begin position="385"/>
        <end position="394"/>
    </location>
</feature>
<dbReference type="Gene3D" id="3.40.50.300">
    <property type="entry name" value="P-loop containing nucleotide triphosphate hydrolases"/>
    <property type="match status" value="2"/>
</dbReference>
<dbReference type="PANTHER" id="PTHR22683:SF1">
    <property type="entry name" value="TYPE VII SECRETION SYSTEM PROTEIN ESSC"/>
    <property type="match status" value="1"/>
</dbReference>
<dbReference type="GO" id="GO:0005524">
    <property type="term" value="F:ATP binding"/>
    <property type="evidence" value="ECO:0007669"/>
    <property type="project" value="UniProtKB-UniRule"/>
</dbReference>
<dbReference type="CDD" id="cd01127">
    <property type="entry name" value="TrwB_TraG_TraD_VirD4"/>
    <property type="match status" value="1"/>
</dbReference>
<evidence type="ECO:0000313" key="7">
    <source>
        <dbReference type="Proteomes" id="UP000273807"/>
    </source>
</evidence>
<gene>
    <name evidence="6" type="ORF">D7003_07870</name>
</gene>
<accession>A0A3N0C3E0</accession>
<dbReference type="EMBL" id="RBED01000083">
    <property type="protein sequence ID" value="RNL57084.1"/>
    <property type="molecule type" value="Genomic_DNA"/>
</dbReference>
<feature type="compositionally biased region" description="Pro residues" evidence="4">
    <location>
        <begin position="395"/>
        <end position="406"/>
    </location>
</feature>
<name>A0A3N0C3E0_9MICC</name>
<evidence type="ECO:0000256" key="1">
    <source>
        <dbReference type="ARBA" id="ARBA00022741"/>
    </source>
</evidence>
<dbReference type="InterPro" id="IPR027417">
    <property type="entry name" value="P-loop_NTPase"/>
</dbReference>
<evidence type="ECO:0000313" key="6">
    <source>
        <dbReference type="EMBL" id="RNL57084.1"/>
    </source>
</evidence>
<evidence type="ECO:0000259" key="5">
    <source>
        <dbReference type="PROSITE" id="PS50901"/>
    </source>
</evidence>
<feature type="region of interest" description="Disordered" evidence="4">
    <location>
        <begin position="383"/>
        <end position="411"/>
    </location>
</feature>
<evidence type="ECO:0000256" key="2">
    <source>
        <dbReference type="ARBA" id="ARBA00022840"/>
    </source>
</evidence>
<dbReference type="InterPro" id="IPR002543">
    <property type="entry name" value="FtsK_dom"/>
</dbReference>
<dbReference type="Proteomes" id="UP000273807">
    <property type="component" value="Unassembled WGS sequence"/>
</dbReference>
<sequence length="896" mass="93355">MFDKCCRGLAARESTRQAQPSAVPDVCVLADVLPLEETHIARRWSRAHQTPGLSVPVGAGVRGPVLLDLQTDGPHLLVAGTTGSGKSEFLRTLAAGLAAGYPPERVNLLFIDFKGGSGLGPLTGLPHCVGMLTDLNANGVGRALVSLRAEVRRREQLLAAAQAPDLTAYESLALPGPPLPHLVIVIDEFRMLVEDAPAALKELMRIAAIGRSLGVHLVMATQRPQGAVTADIRANVTSCVVLRVQSDPESIDVMNSRLAAGIPRDRPGRAYLTRGNEAPEEFQTATMAAAAAPAAEADPAISVDTAREVLTGPRAAAVTVTDSWHGASVCGQPAEPTPAEAATPLVEATVRLWTARGGAPPHHPVADPLPALLPYPHPAGPDTWPLLAGPAAAPDAPPEPNEPNDPPDTVRLGRVDLPEEQRVAGLRWSPRRHGHLGLVGGAAGAADAALALTVAQLLSGPVEFHVYILDAAGRFGAAAACPRTGAVAGLAELRRAVRVLERLACEMTRRVAGPQSQDAPPLVLVIGGWGSWVSAFRSGPLSWAEDLVLDIVRDGSRAGLTVVMSGERELVTSRFFAAIPNRVFLPVGSTDEGRLAWPRLPELEPVPGRVAVFGAFVESAAATGHAGQLFEPVAPAAGHWAAVPVRVRPFRIEALPALVTVAELRKRNGTPAPGSTAAADPDPVAPGTAPEESSGGQPDSSALPQRPSSHRLLCVGVGGDELMPARVSVPAGSVSAVLGGAGAGKSTFLAVLPDLNPAVGFLRPPKDGTDPEHYWSELHAMALAGTLDRTAILLADDLDQQSEHTNALLLTLNSLGWAVIFTAGYGASLQQRVPLALNARSQGRGILIRPRTLMDGDLFGIRFEQEASPPPGRALVVSEGRAKAVQLAGPEGLRTG</sequence>
<dbReference type="InterPro" id="IPR003593">
    <property type="entry name" value="AAA+_ATPase"/>
</dbReference>
<evidence type="ECO:0000256" key="3">
    <source>
        <dbReference type="PROSITE-ProRule" id="PRU00289"/>
    </source>
</evidence>
<dbReference type="SUPFAM" id="SSF52540">
    <property type="entry name" value="P-loop containing nucleoside triphosphate hydrolases"/>
    <property type="match status" value="1"/>
</dbReference>
<dbReference type="SMART" id="SM00382">
    <property type="entry name" value="AAA"/>
    <property type="match status" value="2"/>
</dbReference>
<reference evidence="6 7" key="1">
    <citation type="submission" date="2018-10" db="EMBL/GenBank/DDBJ databases">
        <title>Genome sequencing of Arthrobacter oryzae TNB02.</title>
        <authorList>
            <person name="Cho Y.-J."/>
            <person name="Cho A."/>
            <person name="Kim O.-S."/>
        </authorList>
    </citation>
    <scope>NUCLEOTIDE SEQUENCE [LARGE SCALE GENOMIC DNA]</scope>
    <source>
        <strain evidence="6 7">TNB02</strain>
    </source>
</reference>
<feature type="binding site" evidence="3">
    <location>
        <begin position="80"/>
        <end position="87"/>
    </location>
    <ligand>
        <name>ATP</name>
        <dbReference type="ChEBI" id="CHEBI:30616"/>
    </ligand>
</feature>
<evidence type="ECO:0000256" key="4">
    <source>
        <dbReference type="SAM" id="MobiDB-lite"/>
    </source>
</evidence>
<dbReference type="Pfam" id="PF01580">
    <property type="entry name" value="FtsK_SpoIIIE"/>
    <property type="match status" value="1"/>
</dbReference>
<feature type="compositionally biased region" description="Polar residues" evidence="4">
    <location>
        <begin position="694"/>
        <end position="707"/>
    </location>
</feature>
<feature type="domain" description="FtsK" evidence="5">
    <location>
        <begin position="62"/>
        <end position="251"/>
    </location>
</feature>
<dbReference type="InterPro" id="IPR050206">
    <property type="entry name" value="FtsK/SpoIIIE/SftA"/>
</dbReference>
<dbReference type="PANTHER" id="PTHR22683">
    <property type="entry name" value="SPORULATION PROTEIN RELATED"/>
    <property type="match status" value="1"/>
</dbReference>